<proteinExistence type="predicted"/>
<dbReference type="AlphaFoldDB" id="A0A645D3C9"/>
<comment type="caution">
    <text evidence="1">The sequence shown here is derived from an EMBL/GenBank/DDBJ whole genome shotgun (WGS) entry which is preliminary data.</text>
</comment>
<gene>
    <name evidence="1" type="ORF">SDC9_130682</name>
</gene>
<reference evidence="1" key="1">
    <citation type="submission" date="2019-08" db="EMBL/GenBank/DDBJ databases">
        <authorList>
            <person name="Kucharzyk K."/>
            <person name="Murdoch R.W."/>
            <person name="Higgins S."/>
            <person name="Loffler F."/>
        </authorList>
    </citation>
    <scope>NUCLEOTIDE SEQUENCE</scope>
</reference>
<name>A0A645D3C9_9ZZZZ</name>
<evidence type="ECO:0000313" key="1">
    <source>
        <dbReference type="EMBL" id="MPM83613.1"/>
    </source>
</evidence>
<sequence>MPVMPFAVGGNGLAVRHPRRRKIGLGFVLIFEFLAHHAQVLVAHARKQQFVGLSVPGQSHGRIALGNAVQSGCNLFILAGLDRGNRIGHDRMGKFDRGQRLDFGRGSQRLIEPGRFELGNRNHAAGTGFGHRRRILAVQQQQLADAFLALSRHIEDFTVGFEYAGKNPQKGQLSDKRVVQ</sequence>
<protein>
    <submittedName>
        <fullName evidence="1">Uncharacterized protein</fullName>
    </submittedName>
</protein>
<organism evidence="1">
    <name type="scientific">bioreactor metagenome</name>
    <dbReference type="NCBI Taxonomy" id="1076179"/>
    <lineage>
        <taxon>unclassified sequences</taxon>
        <taxon>metagenomes</taxon>
        <taxon>ecological metagenomes</taxon>
    </lineage>
</organism>
<dbReference type="EMBL" id="VSSQ01032370">
    <property type="protein sequence ID" value="MPM83613.1"/>
    <property type="molecule type" value="Genomic_DNA"/>
</dbReference>
<accession>A0A645D3C9</accession>